<dbReference type="EMBL" id="JAYRBN010000061">
    <property type="protein sequence ID" value="KAL2739496.1"/>
    <property type="molecule type" value="Genomic_DNA"/>
</dbReference>
<dbReference type="AlphaFoldDB" id="A0ABD2C387"/>
<dbReference type="Proteomes" id="UP001607303">
    <property type="component" value="Unassembled WGS sequence"/>
</dbReference>
<reference evidence="1 2" key="1">
    <citation type="journal article" date="2024" name="Ann. Entomol. Soc. Am.">
        <title>Genomic analyses of the southern and eastern yellowjacket wasps (Hymenoptera: Vespidae) reveal evolutionary signatures of social life.</title>
        <authorList>
            <person name="Catto M.A."/>
            <person name="Caine P.B."/>
            <person name="Orr S.E."/>
            <person name="Hunt B.G."/>
            <person name="Goodisman M.A.D."/>
        </authorList>
    </citation>
    <scope>NUCLEOTIDE SEQUENCE [LARGE SCALE GENOMIC DNA]</scope>
    <source>
        <strain evidence="1">232</strain>
        <tissue evidence="1">Head and thorax</tissue>
    </source>
</reference>
<keyword evidence="2" id="KW-1185">Reference proteome</keyword>
<evidence type="ECO:0000313" key="1">
    <source>
        <dbReference type="EMBL" id="KAL2739496.1"/>
    </source>
</evidence>
<protein>
    <submittedName>
        <fullName evidence="1">Uncharacterized protein</fullName>
    </submittedName>
</protein>
<organism evidence="1 2">
    <name type="scientific">Vespula maculifrons</name>
    <name type="common">Eastern yellow jacket</name>
    <name type="synonym">Wasp</name>
    <dbReference type="NCBI Taxonomy" id="7453"/>
    <lineage>
        <taxon>Eukaryota</taxon>
        <taxon>Metazoa</taxon>
        <taxon>Ecdysozoa</taxon>
        <taxon>Arthropoda</taxon>
        <taxon>Hexapoda</taxon>
        <taxon>Insecta</taxon>
        <taxon>Pterygota</taxon>
        <taxon>Neoptera</taxon>
        <taxon>Endopterygota</taxon>
        <taxon>Hymenoptera</taxon>
        <taxon>Apocrita</taxon>
        <taxon>Aculeata</taxon>
        <taxon>Vespoidea</taxon>
        <taxon>Vespidae</taxon>
        <taxon>Vespinae</taxon>
        <taxon>Vespula</taxon>
    </lineage>
</organism>
<accession>A0ABD2C387</accession>
<evidence type="ECO:0000313" key="2">
    <source>
        <dbReference type="Proteomes" id="UP001607303"/>
    </source>
</evidence>
<comment type="caution">
    <text evidence="1">The sequence shown here is derived from an EMBL/GenBank/DDBJ whole genome shotgun (WGS) entry which is preliminary data.</text>
</comment>
<sequence length="89" mass="10729">MLLSNRENERSHLLLKRLKRVSDQRLAELETLYALNKINTLTSTGRPIYIKINPTMIGRRRRNTRKNLYETRRIHRRTSESINDEILIR</sequence>
<name>A0ABD2C387_VESMC</name>
<gene>
    <name evidence="1" type="ORF">V1477_010885</name>
</gene>
<proteinExistence type="predicted"/>